<feature type="compositionally biased region" description="Polar residues" evidence="4">
    <location>
        <begin position="749"/>
        <end position="758"/>
    </location>
</feature>
<accession>A0A7J6NPW7</accession>
<dbReference type="SMART" id="SM00248">
    <property type="entry name" value="ANK"/>
    <property type="match status" value="3"/>
</dbReference>
<comment type="caution">
    <text evidence="6">The sequence shown here is derived from an EMBL/GenBank/DDBJ whole genome shotgun (WGS) entry which is preliminary data.</text>
</comment>
<gene>
    <name evidence="6" type="ORF">FOZ60_005935</name>
</gene>
<evidence type="ECO:0000313" key="6">
    <source>
        <dbReference type="EMBL" id="KAF4685914.1"/>
    </source>
</evidence>
<evidence type="ECO:0000313" key="7">
    <source>
        <dbReference type="Proteomes" id="UP000541610"/>
    </source>
</evidence>
<keyword evidence="1" id="KW-0677">Repeat</keyword>
<dbReference type="GO" id="GO:0005829">
    <property type="term" value="C:cytosol"/>
    <property type="evidence" value="ECO:0007669"/>
    <property type="project" value="TreeGrafter"/>
</dbReference>
<dbReference type="InterPro" id="IPR011009">
    <property type="entry name" value="Kinase-like_dom_sf"/>
</dbReference>
<evidence type="ECO:0000256" key="3">
    <source>
        <dbReference type="SAM" id="Coils"/>
    </source>
</evidence>
<proteinExistence type="predicted"/>
<keyword evidence="3" id="KW-0175">Coiled coil</keyword>
<dbReference type="Gene3D" id="1.25.40.20">
    <property type="entry name" value="Ankyrin repeat-containing domain"/>
    <property type="match status" value="1"/>
</dbReference>
<evidence type="ECO:0000256" key="1">
    <source>
        <dbReference type="ARBA" id="ARBA00022737"/>
    </source>
</evidence>
<feature type="compositionally biased region" description="Low complexity" evidence="4">
    <location>
        <begin position="1396"/>
        <end position="1408"/>
    </location>
</feature>
<dbReference type="InterPro" id="IPR027417">
    <property type="entry name" value="P-loop_NTPase"/>
</dbReference>
<dbReference type="InterPro" id="IPR036770">
    <property type="entry name" value="Ankyrin_rpt-contain_sf"/>
</dbReference>
<feature type="compositionally biased region" description="Basic and acidic residues" evidence="4">
    <location>
        <begin position="1333"/>
        <end position="1348"/>
    </location>
</feature>
<organism evidence="6 7">
    <name type="scientific">Perkinsus olseni</name>
    <name type="common">Perkinsus atlanticus</name>
    <dbReference type="NCBI Taxonomy" id="32597"/>
    <lineage>
        <taxon>Eukaryota</taxon>
        <taxon>Sar</taxon>
        <taxon>Alveolata</taxon>
        <taxon>Perkinsozoa</taxon>
        <taxon>Perkinsea</taxon>
        <taxon>Perkinsida</taxon>
        <taxon>Perkinsidae</taxon>
        <taxon>Perkinsus</taxon>
    </lineage>
</organism>
<dbReference type="PANTHER" id="PTHR46680:SF5">
    <property type="entry name" value="NFKB INHIBITOR EPSILON"/>
    <property type="match status" value="1"/>
</dbReference>
<dbReference type="Pfam" id="PF12796">
    <property type="entry name" value="Ank_2"/>
    <property type="match status" value="1"/>
</dbReference>
<feature type="region of interest" description="Disordered" evidence="4">
    <location>
        <begin position="1333"/>
        <end position="1408"/>
    </location>
</feature>
<feature type="region of interest" description="Disordered" evidence="4">
    <location>
        <begin position="749"/>
        <end position="823"/>
    </location>
</feature>
<feature type="compositionally biased region" description="Polar residues" evidence="4">
    <location>
        <begin position="1"/>
        <end position="11"/>
    </location>
</feature>
<feature type="compositionally biased region" description="Basic and acidic residues" evidence="4">
    <location>
        <begin position="804"/>
        <end position="815"/>
    </location>
</feature>
<dbReference type="GO" id="GO:0051059">
    <property type="term" value="F:NF-kappaB binding"/>
    <property type="evidence" value="ECO:0007669"/>
    <property type="project" value="TreeGrafter"/>
</dbReference>
<dbReference type="InterPro" id="IPR002110">
    <property type="entry name" value="Ankyrin_rpt"/>
</dbReference>
<name>A0A7J6NPW7_PEROL</name>
<protein>
    <recommendedName>
        <fullName evidence="5">Ternary complex associated domain-containing protein</fullName>
    </recommendedName>
</protein>
<dbReference type="SUPFAM" id="SSF48403">
    <property type="entry name" value="Ankyrin repeat"/>
    <property type="match status" value="1"/>
</dbReference>
<dbReference type="Proteomes" id="UP000541610">
    <property type="component" value="Unassembled WGS sequence"/>
</dbReference>
<dbReference type="GO" id="GO:0071356">
    <property type="term" value="P:cellular response to tumor necrosis factor"/>
    <property type="evidence" value="ECO:0007669"/>
    <property type="project" value="TreeGrafter"/>
</dbReference>
<evidence type="ECO:0000259" key="5">
    <source>
        <dbReference type="Pfam" id="PF19974"/>
    </source>
</evidence>
<dbReference type="SUPFAM" id="SSF56112">
    <property type="entry name" value="Protein kinase-like (PK-like)"/>
    <property type="match status" value="1"/>
</dbReference>
<feature type="domain" description="Ternary complex associated" evidence="5">
    <location>
        <begin position="578"/>
        <end position="625"/>
    </location>
</feature>
<dbReference type="EMBL" id="JABANP010000242">
    <property type="protein sequence ID" value="KAF4685914.1"/>
    <property type="molecule type" value="Genomic_DNA"/>
</dbReference>
<feature type="region of interest" description="Disordered" evidence="4">
    <location>
        <begin position="1"/>
        <end position="57"/>
    </location>
</feature>
<dbReference type="InterPro" id="IPR045544">
    <property type="entry name" value="TCAD9"/>
</dbReference>
<feature type="coiled-coil region" evidence="3">
    <location>
        <begin position="59"/>
        <end position="93"/>
    </location>
</feature>
<dbReference type="OrthoDB" id="432401at2759"/>
<evidence type="ECO:0000256" key="2">
    <source>
        <dbReference type="ARBA" id="ARBA00023043"/>
    </source>
</evidence>
<dbReference type="Gene3D" id="3.40.50.300">
    <property type="entry name" value="P-loop containing nucleotide triphosphate hydrolases"/>
    <property type="match status" value="1"/>
</dbReference>
<dbReference type="InterPro" id="IPR049232">
    <property type="entry name" value="DUF6829"/>
</dbReference>
<feature type="compositionally biased region" description="Polar residues" evidence="4">
    <location>
        <begin position="790"/>
        <end position="803"/>
    </location>
</feature>
<keyword evidence="2" id="KW-0040">ANK repeat</keyword>
<dbReference type="SUPFAM" id="SSF52540">
    <property type="entry name" value="P-loop containing nucleoside triphosphate hydrolases"/>
    <property type="match status" value="1"/>
</dbReference>
<dbReference type="Gene3D" id="3.90.1200.10">
    <property type="match status" value="1"/>
</dbReference>
<evidence type="ECO:0000256" key="4">
    <source>
        <dbReference type="SAM" id="MobiDB-lite"/>
    </source>
</evidence>
<dbReference type="Pfam" id="PF19974">
    <property type="entry name" value="TCAD9"/>
    <property type="match status" value="1"/>
</dbReference>
<reference evidence="6 7" key="1">
    <citation type="submission" date="2020-04" db="EMBL/GenBank/DDBJ databases">
        <title>Perkinsus olseni comparative genomics.</title>
        <authorList>
            <person name="Bogema D.R."/>
        </authorList>
    </citation>
    <scope>NUCLEOTIDE SEQUENCE [LARGE SCALE GENOMIC DNA]</scope>
    <source>
        <strain evidence="6">00978-12</strain>
    </source>
</reference>
<sequence length="2933" mass="329581">MSLQYRGTKSGSSEEDNGGHRHHHRRTPSSWKQEQVVGERAEETSEGQTTSDGGSLSVVERLRAEKLKLEKDMLRLEKQNRQLLDENKKLKVQKQVVVHSEEGLRRVLDQDPLVNMSCFGHNNYKNVSDLYFELQHEICWLERDDRGIRRVLDVVIVRLLYKDLVLVESHEQMTDGRVRSRNLLPGVKKRLSEPLGAALERWINKELGLSFDCLKQAGGYSYAEQEADSSLSYPIRVLFRLHEVSFQLVTEGLSKEQLSRIGLPKGHSFQTSEDLCEAVNDDSDTNADHDLVGAGSGNSCYLKSAVHFWGWYQVTSWEAVNSASRQTNGAENIDLSAAIDRAFGSHPNRAVYTQLLLRMFGAAFDCTRLSGGFGGGLVLRVQPFDLRGRREEPVIVKLDTKESVETEVANAREVYEVLSDQAARILGEPIYVGNYGAFKLELAGACWHVPELANSSTTLLNTFKDLYIYECEQMLIPDTETPSARRPFGNVSSVISEFFGRGGILHSLRSRGISRQEENTWDFYARKIKDIKDDRMAEVQTLATSLYMPAAGQVLPSIKQKVQLVKETLANMKTPWHALVGLAHGDLNGANIIIDAMDAVWLIDFATSEKLPLCTDLAKMEVCMFLEYACIPIAVSMLLSSLQACGPPEEHAKLMSDWLRIDPELAERLYPRLCSLRGSEIALHSAIDAACKDGFEDKAPVLKGRLTTDAKVTIDAVRQALQYVDRNLVSTGPRHDGLDSALDCEPKRTISSASTVKSSDIAPPGMPLKQVSMPATCLRPDTGYQIPPSRETTNSSYVSAASDSQHEPRLSHDTSRASSGCRSINRLSRYSSSNSRRVGSDSPWASRVPVCRGGRGLSYVMTNIRRMRRLFKEGFRSSLKYMLHKRLLQQLGGLSSVDLDSLQLWLPLLRETSRIIGYRDVPPWMKLIAVHYIDMLCDKILLALGGPLTEECSVNLINWINAAPSYSLRLPLVCRTNNEVSEEFMDIVDGGEELAPLSLEDITGDPASPESRLRAGSLLSSAEFEEEAVRYRAMMKSQYAYEVDSISGHQMDVMQACANFRLVPWRDGAGHNAMFDIEQCIRRVDDRPNGKCFARQFLVSGPPGSGKSCLLRRLVIYCLNSQNDLLPLVIPVRELAKHHVLMSQHVDERLSTSSSSSAAAGDTSCCLSESESDGPDPETLLEAWMRSRLGDESSRLYLIRMMLASGRLLILMDGLEEAGSAKETIESLLALLAVNKHRVVCTVREGYLSDRSRKRLTAAGFEGSSLSLLDADQRRFVATARLGQASAEKFEDFLNEFQEKVASSPEGVEFINTPACLNMLLCYWEQKHPIRTDDRSGSIASLRRDRSSGRGSNINFSNVGRLESQAIDEEDSPNPMPPQAPPMLTSSPSRMISGLSTPTDDGSPGDGDSLSISDVYRVSLSVLLQRVVMKHQADRAKVKDTVYRYKTLLETIAFFMMVERKTHFSENDVKRWGLVDTESNLAAWKSLSLSISRGRLPLLARLTGSKEVSKLYRFVFASFQDFLASEALTRDLRSEDELPSLEELLGSGPDGDDWWNTFLNMVVERSPSKLKKLFESRSCSWKASEHNGDTPLHAAARNRRLVIFAALPKMSECVRRNMNIYNNEGLLPLHVAAKAGNAMACEAMLSGGYADLWAQAKYSGWVPLHFAAANHQKAVIDVLLEAARKEERRKTFPELSYFRGRSDTTPDQSAAVALDPAEIEFRRTMGALLSVFWVCADRYDDFVRNQPPNNRLSRENWDHIQRWAKNVVKLTDPNEPDAVDAMLCFMSMHDLGKMKDFREELAPGYQDHDAGLSHILSKSPEVLPSYCRLPDKYQLLIETSLKVDFNFGQYLQAENLPANIKNVKSLLGNKGDDALAFYLFHIFADMAGIMGAKSLDGSLFMTETMFNNFKKGLATLQLLTHESMNDTYDAFLKLRGEEQGLKFETPTDRAIIRLACCSRVFDKEGGRAVLDAWNQLEPGEQARLSDYLNRDGIEKSPGFLIYYMPAFMENARRNPDVGLVLAMRLLLRIYDAAAVEYGVCPESHGDASFYPALQSEGSASDDCDVITIHIAEVAELARQCDSAIVFKSTFFRIHRAEGERGKCEGQVRLAPWRLWTSEKKLEALNAAGRKNAEFLLKGSCEQAKLLDNFKKVYPELQYFPEHYSDAEYRRTVCAMLCIYWICTDNYCDFTKNQAPADRLSRDSWRTLQWWIENVVKLTGDPVAVDAMLCFMAIHDLGKIRDIRRDLSPGICDHDKALLYIIENTPQVLPSYLRLPPFYQKLIHCALSVEFNFGQFLQGENLPANLMKVKTMLGDEGKDAVSFYLFHIFVDIAGTSGTRTWEGSLTMDQSLYSTFQDGVDCLEMLTTESVDEVYKSYLTRRARSFGEDVVSRSDFALARLACQARVSDISDAEEVMAVWNEGLTSSERSTLTEFLTRDGITGRPGYLIYYAPAFLCNSKRNESVGLLSAVRMLLKVYETAEDEFGDAEEYQDGYITVHIKDLAVLGATYSARMPFDQMKLFLTKINDYEAVVEGKPWIPVTDEALLARHRNAGLRLAQDILANSCTESDFLLQIRSVYPELGYFKGRIDLTPDASASVPLAAAEVESLRTQGAMLSVFWVCSNQYDQFVRGQNPKERLTERSWQAIRHWVTKVVKVESVRDAELLDALLCFTAIHDLGKMNDFRADVVPHEIHDHDAALGYIMDHCPEVLPSYKSLSDHYKDLIRTSLRVNFNFGQFLQGENLPANLVGIKQLFKDKTNDAMPFFLFHIFADMAGILGARSLEGSLFMSETMYNNFARGIEAIQELQTSCPRDVYDRFLLKRAAESFPSMTNRADRAFARVVCLCRIFNPADTRLLQSAFYELPETKRDELVDYLNRDGIDEKPAYLLYYAPAFMENCKRNPVLGLGPGLKMLVRIYELVDEAFEVCTSVRKQR</sequence>
<dbReference type="Pfam" id="PF20717">
    <property type="entry name" value="DUF6829"/>
    <property type="match status" value="3"/>
</dbReference>
<dbReference type="InterPro" id="IPR051070">
    <property type="entry name" value="NF-kappa-B_inhibitor"/>
</dbReference>
<feature type="region of interest" description="Disordered" evidence="4">
    <location>
        <begin position="1152"/>
        <end position="1177"/>
    </location>
</feature>
<dbReference type="PANTHER" id="PTHR46680">
    <property type="entry name" value="NF-KAPPA-B INHIBITOR ALPHA"/>
    <property type="match status" value="1"/>
</dbReference>